<evidence type="ECO:0000256" key="8">
    <source>
        <dbReference type="SAM" id="MobiDB-lite"/>
    </source>
</evidence>
<name>A0A8H7V0F3_9FUNG</name>
<reference evidence="10" key="1">
    <citation type="submission" date="2020-12" db="EMBL/GenBank/DDBJ databases">
        <title>Metabolic potential, ecology and presence of endohyphal bacteria is reflected in genomic diversity of Mucoromycotina.</title>
        <authorList>
            <person name="Muszewska A."/>
            <person name="Okrasinska A."/>
            <person name="Steczkiewicz K."/>
            <person name="Drgas O."/>
            <person name="Orlowska M."/>
            <person name="Perlinska-Lenart U."/>
            <person name="Aleksandrzak-Piekarczyk T."/>
            <person name="Szatraj K."/>
            <person name="Zielenkiewicz U."/>
            <person name="Pilsyk S."/>
            <person name="Malc E."/>
            <person name="Mieczkowski P."/>
            <person name="Kruszewska J.S."/>
            <person name="Biernat P."/>
            <person name="Pawlowska J."/>
        </authorList>
    </citation>
    <scope>NUCLEOTIDE SEQUENCE</scope>
    <source>
        <strain evidence="10">WA0000017839</strain>
    </source>
</reference>
<dbReference type="GO" id="GO:0000981">
    <property type="term" value="F:DNA-binding transcription factor activity, RNA polymerase II-specific"/>
    <property type="evidence" value="ECO:0007669"/>
    <property type="project" value="TreeGrafter"/>
</dbReference>
<keyword evidence="5" id="KW-0862">Zinc</keyword>
<dbReference type="FunFam" id="3.30.160.60:FF:000744">
    <property type="entry name" value="zinc finger E-box-binding homeobox 1"/>
    <property type="match status" value="1"/>
</dbReference>
<dbReference type="GO" id="GO:0000785">
    <property type="term" value="C:chromatin"/>
    <property type="evidence" value="ECO:0007669"/>
    <property type="project" value="TreeGrafter"/>
</dbReference>
<dbReference type="PANTHER" id="PTHR14003">
    <property type="entry name" value="TRANSCRIPTIONAL REPRESSOR PROTEIN YY"/>
    <property type="match status" value="1"/>
</dbReference>
<dbReference type="AlphaFoldDB" id="A0A8H7V0F3"/>
<evidence type="ECO:0000256" key="6">
    <source>
        <dbReference type="ARBA" id="ARBA00023242"/>
    </source>
</evidence>
<dbReference type="FunFam" id="3.30.160.60:FF:001102">
    <property type="entry name" value="Transcription factor IIIA"/>
    <property type="match status" value="1"/>
</dbReference>
<keyword evidence="3" id="KW-0677">Repeat</keyword>
<organism evidence="10 11">
    <name type="scientific">Mucor saturninus</name>
    <dbReference type="NCBI Taxonomy" id="64648"/>
    <lineage>
        <taxon>Eukaryota</taxon>
        <taxon>Fungi</taxon>
        <taxon>Fungi incertae sedis</taxon>
        <taxon>Mucoromycota</taxon>
        <taxon>Mucoromycotina</taxon>
        <taxon>Mucoromycetes</taxon>
        <taxon>Mucorales</taxon>
        <taxon>Mucorineae</taxon>
        <taxon>Mucoraceae</taxon>
        <taxon>Mucor</taxon>
    </lineage>
</organism>
<accession>A0A8H7V0F3</accession>
<feature type="domain" description="C2H2-type" evidence="9">
    <location>
        <begin position="179"/>
        <end position="206"/>
    </location>
</feature>
<dbReference type="PANTHER" id="PTHR14003:SF19">
    <property type="entry name" value="YY2 TRANSCRIPTION FACTOR"/>
    <property type="match status" value="1"/>
</dbReference>
<evidence type="ECO:0000256" key="2">
    <source>
        <dbReference type="ARBA" id="ARBA00022723"/>
    </source>
</evidence>
<dbReference type="Pfam" id="PF00096">
    <property type="entry name" value="zf-C2H2"/>
    <property type="match status" value="2"/>
</dbReference>
<dbReference type="PROSITE" id="PS00028">
    <property type="entry name" value="ZINC_FINGER_C2H2_1"/>
    <property type="match status" value="2"/>
</dbReference>
<feature type="region of interest" description="Disordered" evidence="8">
    <location>
        <begin position="104"/>
        <end position="148"/>
    </location>
</feature>
<proteinExistence type="predicted"/>
<evidence type="ECO:0000256" key="3">
    <source>
        <dbReference type="ARBA" id="ARBA00022737"/>
    </source>
</evidence>
<comment type="caution">
    <text evidence="10">The sequence shown here is derived from an EMBL/GenBank/DDBJ whole genome shotgun (WGS) entry which is preliminary data.</text>
</comment>
<feature type="domain" description="C2H2-type" evidence="9">
    <location>
        <begin position="207"/>
        <end position="236"/>
    </location>
</feature>
<evidence type="ECO:0000256" key="5">
    <source>
        <dbReference type="ARBA" id="ARBA00022833"/>
    </source>
</evidence>
<evidence type="ECO:0000256" key="7">
    <source>
        <dbReference type="PROSITE-ProRule" id="PRU00042"/>
    </source>
</evidence>
<evidence type="ECO:0000256" key="1">
    <source>
        <dbReference type="ARBA" id="ARBA00004123"/>
    </source>
</evidence>
<evidence type="ECO:0000259" key="9">
    <source>
        <dbReference type="PROSITE" id="PS50157"/>
    </source>
</evidence>
<dbReference type="PROSITE" id="PS50157">
    <property type="entry name" value="ZINC_FINGER_C2H2_2"/>
    <property type="match status" value="2"/>
</dbReference>
<keyword evidence="6" id="KW-0539">Nucleus</keyword>
<keyword evidence="11" id="KW-1185">Reference proteome</keyword>
<sequence>MQQEKLSLPSIEFMLPKVEVCLKEKPKRQHRASHSISSLPSELQQLSISAPAYIPDEKSENNQPSWMVMMPSAGANSISRHGRSLSEFPPLPVIKHRHQTHKRSASANTPHLSFTHHTTTTTTVRARTDSPPTVTKSTPQEEEEKSHTATEALYDALNLKKEKKYDTLMVARDEHTGRYYCPFCNKAFNRPSSLRIHTYSHTGEKPFACQEEGCGRQFSVQSNMRRHLRVHQLGKSKVKVPLP</sequence>
<keyword evidence="4 7" id="KW-0863">Zinc-finger</keyword>
<keyword evidence="2" id="KW-0479">Metal-binding</keyword>
<dbReference type="GO" id="GO:0000978">
    <property type="term" value="F:RNA polymerase II cis-regulatory region sequence-specific DNA binding"/>
    <property type="evidence" value="ECO:0007669"/>
    <property type="project" value="TreeGrafter"/>
</dbReference>
<protein>
    <recommendedName>
        <fullName evidence="9">C2H2-type domain-containing protein</fullName>
    </recommendedName>
</protein>
<dbReference type="InterPro" id="IPR013087">
    <property type="entry name" value="Znf_C2H2_type"/>
</dbReference>
<dbReference type="Proteomes" id="UP000603453">
    <property type="component" value="Unassembled WGS sequence"/>
</dbReference>
<dbReference type="Gene3D" id="3.30.160.60">
    <property type="entry name" value="Classic Zinc Finger"/>
    <property type="match status" value="2"/>
</dbReference>
<dbReference type="InterPro" id="IPR036236">
    <property type="entry name" value="Znf_C2H2_sf"/>
</dbReference>
<evidence type="ECO:0000313" key="10">
    <source>
        <dbReference type="EMBL" id="KAG2197034.1"/>
    </source>
</evidence>
<evidence type="ECO:0000256" key="4">
    <source>
        <dbReference type="ARBA" id="ARBA00022771"/>
    </source>
</evidence>
<evidence type="ECO:0000313" key="11">
    <source>
        <dbReference type="Proteomes" id="UP000603453"/>
    </source>
</evidence>
<gene>
    <name evidence="10" type="ORF">INT47_009750</name>
</gene>
<dbReference type="GO" id="GO:0008270">
    <property type="term" value="F:zinc ion binding"/>
    <property type="evidence" value="ECO:0007669"/>
    <property type="project" value="UniProtKB-KW"/>
</dbReference>
<dbReference type="OrthoDB" id="6077919at2759"/>
<dbReference type="GO" id="GO:0031519">
    <property type="term" value="C:PcG protein complex"/>
    <property type="evidence" value="ECO:0007669"/>
    <property type="project" value="TreeGrafter"/>
</dbReference>
<dbReference type="SUPFAM" id="SSF57667">
    <property type="entry name" value="beta-beta-alpha zinc fingers"/>
    <property type="match status" value="1"/>
</dbReference>
<dbReference type="GO" id="GO:0005667">
    <property type="term" value="C:transcription regulator complex"/>
    <property type="evidence" value="ECO:0007669"/>
    <property type="project" value="TreeGrafter"/>
</dbReference>
<comment type="subcellular location">
    <subcellularLocation>
        <location evidence="1">Nucleus</location>
    </subcellularLocation>
</comment>
<dbReference type="EMBL" id="JAEPRD010000135">
    <property type="protein sequence ID" value="KAG2197034.1"/>
    <property type="molecule type" value="Genomic_DNA"/>
</dbReference>
<dbReference type="SMART" id="SM00355">
    <property type="entry name" value="ZnF_C2H2"/>
    <property type="match status" value="2"/>
</dbReference>